<gene>
    <name evidence="1" type="ORF">ECE50_029080</name>
</gene>
<proteinExistence type="predicted"/>
<protein>
    <recommendedName>
        <fullName evidence="3">Class I lanthipeptide</fullName>
    </recommendedName>
</protein>
<keyword evidence="2" id="KW-1185">Reference proteome</keyword>
<accession>A0A9Q5D4L9</accession>
<evidence type="ECO:0008006" key="3">
    <source>
        <dbReference type="Google" id="ProtNLM"/>
    </source>
</evidence>
<dbReference type="NCBIfam" id="NF038153">
    <property type="entry name" value="lant_leader_L1a"/>
    <property type="match status" value="1"/>
</dbReference>
<sequence length="64" mass="7346">MKKRKISIERKLSFNKATIASLNPAQQHHIEGGAPITFQINCQTRQVTCQTIPYTERLCRPCMD</sequence>
<dbReference type="EMBL" id="RIAR02000001">
    <property type="protein sequence ID" value="NSL90913.1"/>
    <property type="molecule type" value="Genomic_DNA"/>
</dbReference>
<dbReference type="Proteomes" id="UP000281028">
    <property type="component" value="Unassembled WGS sequence"/>
</dbReference>
<name>A0A9Q5D4L9_9BACT</name>
<dbReference type="InterPro" id="IPR058238">
    <property type="entry name" value="Lant_leader_dom"/>
</dbReference>
<evidence type="ECO:0000313" key="1">
    <source>
        <dbReference type="EMBL" id="NSL90913.1"/>
    </source>
</evidence>
<dbReference type="AlphaFoldDB" id="A0A9Q5D4L9"/>
<comment type="caution">
    <text evidence="1">The sequence shown here is derived from an EMBL/GenBank/DDBJ whole genome shotgun (WGS) entry which is preliminary data.</text>
</comment>
<organism evidence="1 2">
    <name type="scientific">Chitinophaga solisilvae</name>
    <dbReference type="NCBI Taxonomy" id="1233460"/>
    <lineage>
        <taxon>Bacteria</taxon>
        <taxon>Pseudomonadati</taxon>
        <taxon>Bacteroidota</taxon>
        <taxon>Chitinophagia</taxon>
        <taxon>Chitinophagales</taxon>
        <taxon>Chitinophagaceae</taxon>
        <taxon>Chitinophaga</taxon>
    </lineage>
</organism>
<evidence type="ECO:0000313" key="2">
    <source>
        <dbReference type="Proteomes" id="UP000281028"/>
    </source>
</evidence>
<reference evidence="1" key="1">
    <citation type="submission" date="2020-05" db="EMBL/GenBank/DDBJ databases">
        <title>Chitinophaga laudate sp. nov., isolated from a tropical peat swamp.</title>
        <authorList>
            <person name="Goh C.B.S."/>
            <person name="Lee M.S."/>
            <person name="Parimannan S."/>
            <person name="Pasbakhsh P."/>
            <person name="Yule C.M."/>
            <person name="Rajandas H."/>
            <person name="Loke S."/>
            <person name="Croft L."/>
            <person name="Tan J.B.L."/>
        </authorList>
    </citation>
    <scope>NUCLEOTIDE SEQUENCE</scope>
    <source>
        <strain evidence="1">Mgbs1</strain>
    </source>
</reference>